<evidence type="ECO:0000256" key="7">
    <source>
        <dbReference type="SAM" id="Phobius"/>
    </source>
</evidence>
<keyword evidence="2 7" id="KW-0812">Transmembrane</keyword>
<dbReference type="STRING" id="188477.A0A3S0ZK23"/>
<evidence type="ECO:0000259" key="8">
    <source>
        <dbReference type="Pfam" id="PF01545"/>
    </source>
</evidence>
<dbReference type="PANTHER" id="PTHR11562:SF17">
    <property type="entry name" value="RE54080P-RELATED"/>
    <property type="match status" value="1"/>
</dbReference>
<sequence>MSSQRRDLVGRGGPRGGGGGEWGGRVHGGKRASYGTAQTAHVREIGPAGNGSAHVVTVSSNGCESHWHTDADGATECIHAEPPLGLDKTARNRLLIATGLCFVFMTGEIVGGVMSNSLAIISDGVHLLTDF</sequence>
<evidence type="ECO:0000256" key="1">
    <source>
        <dbReference type="ARBA" id="ARBA00004141"/>
    </source>
</evidence>
<gene>
    <name evidence="9" type="ORF">EGW08_023019</name>
</gene>
<dbReference type="GO" id="GO:0010043">
    <property type="term" value="P:response to zinc ion"/>
    <property type="evidence" value="ECO:0007669"/>
    <property type="project" value="TreeGrafter"/>
</dbReference>
<dbReference type="SUPFAM" id="SSF161111">
    <property type="entry name" value="Cation efflux protein transmembrane domain-like"/>
    <property type="match status" value="1"/>
</dbReference>
<comment type="subcellular location">
    <subcellularLocation>
        <location evidence="1">Membrane</location>
        <topology evidence="1">Multi-pass membrane protein</topology>
    </subcellularLocation>
</comment>
<keyword evidence="3" id="KW-0813">Transport</keyword>
<dbReference type="AlphaFoldDB" id="A0A3S0ZK23"/>
<dbReference type="Pfam" id="PF01545">
    <property type="entry name" value="Cation_efflux"/>
    <property type="match status" value="1"/>
</dbReference>
<keyword evidence="3" id="KW-0406">Ion transport</keyword>
<dbReference type="InterPro" id="IPR050681">
    <property type="entry name" value="CDF/SLC30A"/>
</dbReference>
<evidence type="ECO:0000256" key="5">
    <source>
        <dbReference type="ARBA" id="ARBA00023136"/>
    </source>
</evidence>
<evidence type="ECO:0000256" key="6">
    <source>
        <dbReference type="SAM" id="MobiDB-lite"/>
    </source>
</evidence>
<comment type="caution">
    <text evidence="9">The sequence shown here is derived from an EMBL/GenBank/DDBJ whole genome shotgun (WGS) entry which is preliminary data.</text>
</comment>
<keyword evidence="10" id="KW-1185">Reference proteome</keyword>
<dbReference type="InterPro" id="IPR027469">
    <property type="entry name" value="Cation_efflux_TMD_sf"/>
</dbReference>
<protein>
    <recommendedName>
        <fullName evidence="8">Cation efflux protein transmembrane domain-containing protein</fullName>
    </recommendedName>
</protein>
<name>A0A3S0ZK23_ELYCH</name>
<reference evidence="9 10" key="1">
    <citation type="submission" date="2019-01" db="EMBL/GenBank/DDBJ databases">
        <title>A draft genome assembly of the solar-powered sea slug Elysia chlorotica.</title>
        <authorList>
            <person name="Cai H."/>
            <person name="Li Q."/>
            <person name="Fang X."/>
            <person name="Li J."/>
            <person name="Curtis N.E."/>
            <person name="Altenburger A."/>
            <person name="Shibata T."/>
            <person name="Feng M."/>
            <person name="Maeda T."/>
            <person name="Schwartz J.A."/>
            <person name="Shigenobu S."/>
            <person name="Lundholm N."/>
            <person name="Nishiyama T."/>
            <person name="Yang H."/>
            <person name="Hasebe M."/>
            <person name="Li S."/>
            <person name="Pierce S.K."/>
            <person name="Wang J."/>
        </authorList>
    </citation>
    <scope>NUCLEOTIDE SEQUENCE [LARGE SCALE GENOMIC DNA]</scope>
    <source>
        <strain evidence="9">EC2010</strain>
        <tissue evidence="9">Whole organism of an adult</tissue>
    </source>
</reference>
<feature type="non-terminal residue" evidence="9">
    <location>
        <position position="131"/>
    </location>
</feature>
<dbReference type="InterPro" id="IPR058533">
    <property type="entry name" value="Cation_efflux_TM"/>
</dbReference>
<keyword evidence="5 7" id="KW-0472">Membrane</keyword>
<dbReference type="Gene3D" id="1.20.1510.10">
    <property type="entry name" value="Cation efflux protein transmembrane domain"/>
    <property type="match status" value="1"/>
</dbReference>
<dbReference type="EMBL" id="RQTK01001775">
    <property type="protein sequence ID" value="RUS69218.1"/>
    <property type="molecule type" value="Genomic_DNA"/>
</dbReference>
<organism evidence="9 10">
    <name type="scientific">Elysia chlorotica</name>
    <name type="common">Eastern emerald elysia</name>
    <name type="synonym">Sea slug</name>
    <dbReference type="NCBI Taxonomy" id="188477"/>
    <lineage>
        <taxon>Eukaryota</taxon>
        <taxon>Metazoa</taxon>
        <taxon>Spiralia</taxon>
        <taxon>Lophotrochozoa</taxon>
        <taxon>Mollusca</taxon>
        <taxon>Gastropoda</taxon>
        <taxon>Heterobranchia</taxon>
        <taxon>Euthyneura</taxon>
        <taxon>Panpulmonata</taxon>
        <taxon>Sacoglossa</taxon>
        <taxon>Placobranchoidea</taxon>
        <taxon>Plakobranchidae</taxon>
        <taxon>Elysia</taxon>
    </lineage>
</organism>
<feature type="domain" description="Cation efflux protein transmembrane" evidence="8">
    <location>
        <begin position="94"/>
        <end position="130"/>
    </location>
</feature>
<keyword evidence="3" id="KW-0862">Zinc</keyword>
<evidence type="ECO:0000256" key="3">
    <source>
        <dbReference type="ARBA" id="ARBA00022906"/>
    </source>
</evidence>
<evidence type="ECO:0000313" key="10">
    <source>
        <dbReference type="Proteomes" id="UP000271974"/>
    </source>
</evidence>
<proteinExistence type="predicted"/>
<accession>A0A3S0ZK23</accession>
<dbReference type="GO" id="GO:0005886">
    <property type="term" value="C:plasma membrane"/>
    <property type="evidence" value="ECO:0007669"/>
    <property type="project" value="TreeGrafter"/>
</dbReference>
<dbReference type="Proteomes" id="UP000271974">
    <property type="component" value="Unassembled WGS sequence"/>
</dbReference>
<dbReference type="OrthoDB" id="6285203at2759"/>
<keyword evidence="4 7" id="KW-1133">Transmembrane helix</keyword>
<feature type="region of interest" description="Disordered" evidence="6">
    <location>
        <begin position="1"/>
        <end position="35"/>
    </location>
</feature>
<keyword evidence="3" id="KW-0864">Zinc transport</keyword>
<evidence type="ECO:0000256" key="2">
    <source>
        <dbReference type="ARBA" id="ARBA00022692"/>
    </source>
</evidence>
<feature type="compositionally biased region" description="Gly residues" evidence="6">
    <location>
        <begin position="10"/>
        <end position="26"/>
    </location>
</feature>
<dbReference type="PANTHER" id="PTHR11562">
    <property type="entry name" value="CATION EFFLUX PROTEIN/ ZINC TRANSPORTER"/>
    <property type="match status" value="1"/>
</dbReference>
<dbReference type="GO" id="GO:0005385">
    <property type="term" value="F:zinc ion transmembrane transporter activity"/>
    <property type="evidence" value="ECO:0007669"/>
    <property type="project" value="TreeGrafter"/>
</dbReference>
<feature type="transmembrane region" description="Helical" evidence="7">
    <location>
        <begin position="94"/>
        <end position="121"/>
    </location>
</feature>
<evidence type="ECO:0000256" key="4">
    <source>
        <dbReference type="ARBA" id="ARBA00022989"/>
    </source>
</evidence>
<evidence type="ECO:0000313" key="9">
    <source>
        <dbReference type="EMBL" id="RUS69218.1"/>
    </source>
</evidence>